<name>A0A8S5M9S2_9CAUD</name>
<evidence type="ECO:0000313" key="2">
    <source>
        <dbReference type="EMBL" id="DAD78831.1"/>
    </source>
</evidence>
<protein>
    <submittedName>
        <fullName evidence="2">Uncharacterized protein</fullName>
    </submittedName>
</protein>
<keyword evidence="1" id="KW-0812">Transmembrane</keyword>
<keyword evidence="1" id="KW-0472">Membrane</keyword>
<proteinExistence type="predicted"/>
<keyword evidence="1" id="KW-1133">Transmembrane helix</keyword>
<reference evidence="2" key="1">
    <citation type="journal article" date="2021" name="Proc. Natl. Acad. Sci. U.S.A.">
        <title>A Catalog of Tens of Thousands of Viruses from Human Metagenomes Reveals Hidden Associations with Chronic Diseases.</title>
        <authorList>
            <person name="Tisza M.J."/>
            <person name="Buck C.B."/>
        </authorList>
    </citation>
    <scope>NUCLEOTIDE SEQUENCE</scope>
    <source>
        <strain evidence="2">Ct1Js5</strain>
    </source>
</reference>
<sequence length="63" mass="7212">MKALYWILNIIAIFLTLIGFLCQWLFGFGGTISGYSLLTLVVLVVLNFLTNGWFDLPTHKYLK</sequence>
<evidence type="ECO:0000256" key="1">
    <source>
        <dbReference type="SAM" id="Phobius"/>
    </source>
</evidence>
<accession>A0A8S5M9S2</accession>
<organism evidence="2">
    <name type="scientific">Myoviridae sp. ct1Js5</name>
    <dbReference type="NCBI Taxonomy" id="2826601"/>
    <lineage>
        <taxon>Viruses</taxon>
        <taxon>Duplodnaviria</taxon>
        <taxon>Heunggongvirae</taxon>
        <taxon>Uroviricota</taxon>
        <taxon>Caudoviricetes</taxon>
    </lineage>
</organism>
<feature type="transmembrane region" description="Helical" evidence="1">
    <location>
        <begin position="7"/>
        <end position="26"/>
    </location>
</feature>
<dbReference type="EMBL" id="BK014852">
    <property type="protein sequence ID" value="DAD78831.1"/>
    <property type="molecule type" value="Genomic_DNA"/>
</dbReference>
<feature type="transmembrane region" description="Helical" evidence="1">
    <location>
        <begin position="32"/>
        <end position="54"/>
    </location>
</feature>